<sequence length="820" mass="91999">METTVPKLRKRKAVEYTVDDSDPDETSPKKKAKTTAKPKAKAGTSKKSVKKAEITEQKSETTEEIPKSKITKVSRSKVTKPPVNNNEEVDLLDGNENIPNVWNEAEMLAQVERIPLQLAKNLIGLLTEGCTLPFIARYRKTAVDNLMPDRLQELHESYENIIQLKKKVKSVIDTLKKSKKLTPDIEKGILNARNLSELDLIYAPLKSHSLSLAERARNLGLEPHAIRALNGEYIDLNMLCSNNEELGTVDKVESHITHIVADIMYKDTRVLEQMRTLKEETRFTLQSSRTKSSTKEKVDDKKKVESKSDPETYKLYFDWKCPTHFVKPHQTLALNRGEDEKILSVKVVIPDWFYNKLERFCLSLWKSGFWVRKGLGDAYNRLIKPWLSRHVRSDLTAAAQKEAVKTFTTNLEKYLLTEPIKNRTILGLDPGFRAGCKVGVINSNGEKMEACTIYPDFKQHKAFDPAVKQLKDVISKYGVELIGLGNGTACRETELWLKTNNICDNIPIIIVPEQGASIYSISKEAQKEHPNMDPNLISALSIARRVLDPLGELIKVDPKNLGVGMYQHDIPPKMLETALDSAVEKIVSLVGVDINTASQAMLRRISGLNEGRARKIIEYRQENSGFESRAEILKVPGIGKITFQQCAGFLTVLDSSEPLDTTIIHPESYKIAKSFAKKIGVNLKDITKPHFPQLVESKIVMIDISQTSEELKTDVCTLELIINAFKQKKYEDDVITFSKPVYCVALQNMDQLADGTTLTGVVRNVVPFGCFVDCGVGDNGLIHRSNLGGNQTPKLGDRVAVTVIGQPKPKKFQLRLNSIL</sequence>
<name>A0ACC2QU19_9NEOP</name>
<dbReference type="EMBL" id="CM056791">
    <property type="protein sequence ID" value="KAJ8725764.1"/>
    <property type="molecule type" value="Genomic_DNA"/>
</dbReference>
<accession>A0ACC2QU19</accession>
<gene>
    <name evidence="1" type="ORF">PYW08_003947</name>
</gene>
<evidence type="ECO:0000313" key="2">
    <source>
        <dbReference type="Proteomes" id="UP001231649"/>
    </source>
</evidence>
<organism evidence="1 2">
    <name type="scientific">Mythimna loreyi</name>
    <dbReference type="NCBI Taxonomy" id="667449"/>
    <lineage>
        <taxon>Eukaryota</taxon>
        <taxon>Metazoa</taxon>
        <taxon>Ecdysozoa</taxon>
        <taxon>Arthropoda</taxon>
        <taxon>Hexapoda</taxon>
        <taxon>Insecta</taxon>
        <taxon>Pterygota</taxon>
        <taxon>Neoptera</taxon>
        <taxon>Endopterygota</taxon>
        <taxon>Lepidoptera</taxon>
        <taxon>Glossata</taxon>
        <taxon>Ditrysia</taxon>
        <taxon>Noctuoidea</taxon>
        <taxon>Noctuidae</taxon>
        <taxon>Noctuinae</taxon>
        <taxon>Hadenini</taxon>
        <taxon>Mythimna</taxon>
    </lineage>
</organism>
<proteinExistence type="predicted"/>
<evidence type="ECO:0000313" key="1">
    <source>
        <dbReference type="EMBL" id="KAJ8725764.1"/>
    </source>
</evidence>
<reference evidence="1" key="1">
    <citation type="submission" date="2023-03" db="EMBL/GenBank/DDBJ databases">
        <title>Chromosome-level genomes of two armyworms, Mythimna separata and Mythimna loreyi, provide insights into the biosynthesis and reception of sex pheromones.</title>
        <authorList>
            <person name="Zhao H."/>
        </authorList>
    </citation>
    <scope>NUCLEOTIDE SEQUENCE</scope>
    <source>
        <strain evidence="1">BeijingLab</strain>
    </source>
</reference>
<keyword evidence="2" id="KW-1185">Reference proteome</keyword>
<comment type="caution">
    <text evidence="1">The sequence shown here is derived from an EMBL/GenBank/DDBJ whole genome shotgun (WGS) entry which is preliminary data.</text>
</comment>
<dbReference type="Proteomes" id="UP001231649">
    <property type="component" value="Chromosome 15"/>
</dbReference>
<protein>
    <submittedName>
        <fullName evidence="1">Uncharacterized protein</fullName>
    </submittedName>
</protein>